<organism evidence="1 2">
    <name type="scientific">Suillus luteus UH-Slu-Lm8-n1</name>
    <dbReference type="NCBI Taxonomy" id="930992"/>
    <lineage>
        <taxon>Eukaryota</taxon>
        <taxon>Fungi</taxon>
        <taxon>Dikarya</taxon>
        <taxon>Basidiomycota</taxon>
        <taxon>Agaricomycotina</taxon>
        <taxon>Agaricomycetes</taxon>
        <taxon>Agaricomycetidae</taxon>
        <taxon>Boletales</taxon>
        <taxon>Suillineae</taxon>
        <taxon>Suillaceae</taxon>
        <taxon>Suillus</taxon>
    </lineage>
</organism>
<evidence type="ECO:0000313" key="1">
    <source>
        <dbReference type="EMBL" id="KIK34331.1"/>
    </source>
</evidence>
<dbReference type="HOGENOM" id="CLU_126153_1_0_1"/>
<dbReference type="EMBL" id="KN835771">
    <property type="protein sequence ID" value="KIK34331.1"/>
    <property type="molecule type" value="Genomic_DNA"/>
</dbReference>
<evidence type="ECO:0000313" key="2">
    <source>
        <dbReference type="Proteomes" id="UP000054485"/>
    </source>
</evidence>
<name>A0A0C9ZXW9_9AGAM</name>
<keyword evidence="2" id="KW-1185">Reference proteome</keyword>
<gene>
    <name evidence="1" type="ORF">CY34DRAFT_813001</name>
</gene>
<reference evidence="2" key="2">
    <citation type="submission" date="2015-01" db="EMBL/GenBank/DDBJ databases">
        <title>Evolutionary Origins and Diversification of the Mycorrhizal Mutualists.</title>
        <authorList>
            <consortium name="DOE Joint Genome Institute"/>
            <consortium name="Mycorrhizal Genomics Consortium"/>
            <person name="Kohler A."/>
            <person name="Kuo A."/>
            <person name="Nagy L.G."/>
            <person name="Floudas D."/>
            <person name="Copeland A."/>
            <person name="Barry K.W."/>
            <person name="Cichocki N."/>
            <person name="Veneault-Fourrey C."/>
            <person name="LaButti K."/>
            <person name="Lindquist E.A."/>
            <person name="Lipzen A."/>
            <person name="Lundell T."/>
            <person name="Morin E."/>
            <person name="Murat C."/>
            <person name="Riley R."/>
            <person name="Ohm R."/>
            <person name="Sun H."/>
            <person name="Tunlid A."/>
            <person name="Henrissat B."/>
            <person name="Grigoriev I.V."/>
            <person name="Hibbett D.S."/>
            <person name="Martin F."/>
        </authorList>
    </citation>
    <scope>NUCLEOTIDE SEQUENCE [LARGE SCALE GENOMIC DNA]</scope>
    <source>
        <strain evidence="2">UH-Slu-Lm8-n1</strain>
    </source>
</reference>
<dbReference type="AlphaFoldDB" id="A0A0C9ZXW9"/>
<dbReference type="Proteomes" id="UP000054485">
    <property type="component" value="Unassembled WGS sequence"/>
</dbReference>
<reference evidence="1 2" key="1">
    <citation type="submission" date="2014-04" db="EMBL/GenBank/DDBJ databases">
        <authorList>
            <consortium name="DOE Joint Genome Institute"/>
            <person name="Kuo A."/>
            <person name="Ruytinx J."/>
            <person name="Rineau F."/>
            <person name="Colpaert J."/>
            <person name="Kohler A."/>
            <person name="Nagy L.G."/>
            <person name="Floudas D."/>
            <person name="Copeland A."/>
            <person name="Barry K.W."/>
            <person name="Cichocki N."/>
            <person name="Veneault-Fourrey C."/>
            <person name="LaButti K."/>
            <person name="Lindquist E.A."/>
            <person name="Lipzen A."/>
            <person name="Lundell T."/>
            <person name="Morin E."/>
            <person name="Murat C."/>
            <person name="Sun H."/>
            <person name="Tunlid A."/>
            <person name="Henrissat B."/>
            <person name="Grigoriev I.V."/>
            <person name="Hibbett D.S."/>
            <person name="Martin F."/>
            <person name="Nordberg H.P."/>
            <person name="Cantor M.N."/>
            <person name="Hua S.X."/>
        </authorList>
    </citation>
    <scope>NUCLEOTIDE SEQUENCE [LARGE SCALE GENOMIC DNA]</scope>
    <source>
        <strain evidence="1 2">UH-Slu-Lm8-n1</strain>
    </source>
</reference>
<accession>A0A0C9ZXW9</accession>
<sequence>MEYVAWYSKNDGKFGLFPLFQRLDTIAADLVAGLLNPLTYHIAVRVPACYQSPVWRRRTLLCHRRHVRIPQRHTLAVGLIRLFAVKIAQTSHKETRTSRTVKIWRALRPGRPMHISYMDWKKPRP</sequence>
<dbReference type="InParanoid" id="A0A0C9ZXW9"/>
<proteinExistence type="predicted"/>
<protein>
    <submittedName>
        <fullName evidence="1">Uncharacterized protein</fullName>
    </submittedName>
</protein>